<keyword evidence="3" id="KW-1185">Reference proteome</keyword>
<dbReference type="AlphaFoldDB" id="A0A812U4Z0"/>
<evidence type="ECO:0000256" key="1">
    <source>
        <dbReference type="SAM" id="MobiDB-lite"/>
    </source>
</evidence>
<evidence type="ECO:0000313" key="2">
    <source>
        <dbReference type="EMBL" id="CAE7563674.1"/>
    </source>
</evidence>
<comment type="caution">
    <text evidence="2">The sequence shown here is derived from an EMBL/GenBank/DDBJ whole genome shotgun (WGS) entry which is preliminary data.</text>
</comment>
<accession>A0A812U4Z0</accession>
<sequence>MESTVKVEPLQLSWGSGKRKPGRPKDSEADVLVACVEDSDSENLEDPTHPLSRVKKNRHLQTSIAKALLKFQNDRRRGYESEKIEYKIKPRPRPTRELPRSLFEDPRHLADKTVRARVAPKNLHTIRKDIFRAKLRLDVEEAKWSKKEEEQLADVVRQQLIEEVFREGYRERMQTMTPRERGEWFMQQQQELTTALTKELWKKRKYRLEWEKVKDRHRARGFRRTARECYVRYSERPVELIFGAFIVYRV</sequence>
<dbReference type="EMBL" id="CAJNJA010026714">
    <property type="protein sequence ID" value="CAE7563674.1"/>
    <property type="molecule type" value="Genomic_DNA"/>
</dbReference>
<reference evidence="2" key="1">
    <citation type="submission" date="2021-02" db="EMBL/GenBank/DDBJ databases">
        <authorList>
            <person name="Dougan E. K."/>
            <person name="Rhodes N."/>
            <person name="Thang M."/>
            <person name="Chan C."/>
        </authorList>
    </citation>
    <scope>NUCLEOTIDE SEQUENCE</scope>
</reference>
<proteinExistence type="predicted"/>
<feature type="region of interest" description="Disordered" evidence="1">
    <location>
        <begin position="1"/>
        <end position="28"/>
    </location>
</feature>
<organism evidence="2 3">
    <name type="scientific">Symbiodinium necroappetens</name>
    <dbReference type="NCBI Taxonomy" id="1628268"/>
    <lineage>
        <taxon>Eukaryota</taxon>
        <taxon>Sar</taxon>
        <taxon>Alveolata</taxon>
        <taxon>Dinophyceae</taxon>
        <taxon>Suessiales</taxon>
        <taxon>Symbiodiniaceae</taxon>
        <taxon>Symbiodinium</taxon>
    </lineage>
</organism>
<dbReference type="Proteomes" id="UP000601435">
    <property type="component" value="Unassembled WGS sequence"/>
</dbReference>
<gene>
    <name evidence="2" type="ORF">SNEC2469_LOCUS16308</name>
</gene>
<name>A0A812U4Z0_9DINO</name>
<evidence type="ECO:0000313" key="3">
    <source>
        <dbReference type="Proteomes" id="UP000601435"/>
    </source>
</evidence>
<protein>
    <submittedName>
        <fullName evidence="2">Uncharacterized protein</fullName>
    </submittedName>
</protein>